<evidence type="ECO:0000256" key="2">
    <source>
        <dbReference type="ARBA" id="ARBA00022598"/>
    </source>
</evidence>
<keyword evidence="2 7" id="KW-0436">Ligase</keyword>
<organism evidence="7 9">
    <name type="scientific">Rothia kristinae</name>
    <dbReference type="NCBI Taxonomy" id="37923"/>
    <lineage>
        <taxon>Bacteria</taxon>
        <taxon>Bacillati</taxon>
        <taxon>Actinomycetota</taxon>
        <taxon>Actinomycetes</taxon>
        <taxon>Micrococcales</taxon>
        <taxon>Micrococcaceae</taxon>
        <taxon>Rothia</taxon>
    </lineage>
</organism>
<proteinExistence type="inferred from homology"/>
<name>A0A199NSK6_9MICC</name>
<evidence type="ECO:0000313" key="7">
    <source>
        <dbReference type="EMBL" id="OAX51686.1"/>
    </source>
</evidence>
<evidence type="ECO:0000313" key="10">
    <source>
        <dbReference type="Proteomes" id="UP000092021"/>
    </source>
</evidence>
<dbReference type="AlphaFoldDB" id="A0A199NSK6"/>
<comment type="similarity">
    <text evidence="1">Belongs to the ATP-dependent AMP-binding enzyme family.</text>
</comment>
<reference evidence="7" key="2">
    <citation type="submission" date="2016-04" db="EMBL/GenBank/DDBJ databases">
        <authorList>
            <person name="Evans L.H."/>
            <person name="Alamgir A."/>
            <person name="Owens N."/>
            <person name="Weber N.D."/>
            <person name="Virtaneva K."/>
            <person name="Barbian K."/>
            <person name="Babar A."/>
            <person name="Rosenke K."/>
        </authorList>
    </citation>
    <scope>NUCLEOTIDE SEQUENCE [LARGE SCALE GENOMIC DNA]</scope>
    <source>
        <strain evidence="7">RUTW2-3</strain>
    </source>
</reference>
<evidence type="ECO:0000256" key="5">
    <source>
        <dbReference type="ARBA" id="ARBA00032875"/>
    </source>
</evidence>
<dbReference type="InterPro" id="IPR042099">
    <property type="entry name" value="ANL_N_sf"/>
</dbReference>
<dbReference type="GO" id="GO:0016020">
    <property type="term" value="C:membrane"/>
    <property type="evidence" value="ECO:0007669"/>
    <property type="project" value="TreeGrafter"/>
</dbReference>
<dbReference type="Gene3D" id="3.40.50.12780">
    <property type="entry name" value="N-terminal domain of ligase-like"/>
    <property type="match status" value="1"/>
</dbReference>
<reference evidence="7 9" key="3">
    <citation type="submission" date="2016-06" db="EMBL/GenBank/DDBJ databases">
        <title>Identification of putative biosynthetic pathways for the production of bioactive secondary metabolites by the marine actinomycete Kocuria kristinae RUTW2-3.</title>
        <authorList>
            <person name="Waterworth S.C."/>
            <person name="Walmsley T.A."/>
            <person name="Matongo T."/>
            <person name="Davies-Coleman M.T."/>
            <person name="Dorrington R.A."/>
        </authorList>
    </citation>
    <scope>NUCLEOTIDE SEQUENCE [LARGE SCALE GENOMIC DNA]</scope>
    <source>
        <strain evidence="9">RuSp02-3</strain>
        <strain evidence="7">RUTW2-3</strain>
        <strain evidence="8 10">RUTW4-5</strain>
    </source>
</reference>
<dbReference type="InterPro" id="IPR000873">
    <property type="entry name" value="AMP-dep_synth/lig_dom"/>
</dbReference>
<reference evidence="9" key="1">
    <citation type="submission" date="2016-04" db="EMBL/GenBank/DDBJ databases">
        <authorList>
            <person name="Waterworth S."/>
            <person name="Matcher G."/>
        </authorList>
    </citation>
    <scope>NUCLEOTIDE SEQUENCE [LARGE SCALE GENOMIC DNA]</scope>
    <source>
        <strain evidence="9">RuSp02-3</strain>
    </source>
</reference>
<protein>
    <recommendedName>
        <fullName evidence="5">Acyl-CoA synthetase</fullName>
    </recommendedName>
</protein>
<dbReference type="SUPFAM" id="SSF56801">
    <property type="entry name" value="Acetyl-CoA synthetase-like"/>
    <property type="match status" value="1"/>
</dbReference>
<dbReference type="Pfam" id="PF23562">
    <property type="entry name" value="AMP-binding_C_3"/>
    <property type="match status" value="1"/>
</dbReference>
<evidence type="ECO:0000313" key="9">
    <source>
        <dbReference type="Proteomes" id="UP000053171"/>
    </source>
</evidence>
<evidence type="ECO:0000259" key="6">
    <source>
        <dbReference type="Pfam" id="PF00501"/>
    </source>
</evidence>
<feature type="domain" description="AMP-dependent synthetase/ligase" evidence="6">
    <location>
        <begin position="44"/>
        <end position="435"/>
    </location>
</feature>
<gene>
    <name evidence="8" type="ORF">A5N15_08535</name>
    <name evidence="7" type="ORF">AN277_0207100</name>
</gene>
<dbReference type="InterPro" id="IPR020845">
    <property type="entry name" value="AMP-binding_CS"/>
</dbReference>
<dbReference type="EMBL" id="LJBJ02000013">
    <property type="protein sequence ID" value="OAX51686.1"/>
    <property type="molecule type" value="Genomic_DNA"/>
</dbReference>
<dbReference type="PANTHER" id="PTHR43272:SF32">
    <property type="entry name" value="AMP-DEPENDENT SYNTHETASE_LIGASE DOMAIN-CONTAINING PROTEIN"/>
    <property type="match status" value="1"/>
</dbReference>
<dbReference type="RefSeq" id="WP_055684663.1">
    <property type="nucleotide sequence ID" value="NZ_LJBJ02000013.1"/>
</dbReference>
<dbReference type="CDD" id="cd05907">
    <property type="entry name" value="VL_LC_FACS_like"/>
    <property type="match status" value="1"/>
</dbReference>
<evidence type="ECO:0000313" key="8">
    <source>
        <dbReference type="EMBL" id="OAX57902.1"/>
    </source>
</evidence>
<comment type="caution">
    <text evidence="7">The sequence shown here is derived from an EMBL/GenBank/DDBJ whole genome shotgun (WGS) entry which is preliminary data.</text>
</comment>
<keyword evidence="9" id="KW-1185">Reference proteome</keyword>
<keyword evidence="3" id="KW-0276">Fatty acid metabolism</keyword>
<dbReference type="EMBL" id="LWGZ01000752">
    <property type="protein sequence ID" value="OAX57902.1"/>
    <property type="molecule type" value="Genomic_DNA"/>
</dbReference>
<dbReference type="Pfam" id="PF00501">
    <property type="entry name" value="AMP-binding"/>
    <property type="match status" value="1"/>
</dbReference>
<dbReference type="PROSITE" id="PS00455">
    <property type="entry name" value="AMP_BINDING"/>
    <property type="match status" value="1"/>
</dbReference>
<evidence type="ECO:0000256" key="3">
    <source>
        <dbReference type="ARBA" id="ARBA00022832"/>
    </source>
</evidence>
<dbReference type="Proteomes" id="UP000092021">
    <property type="component" value="Unassembled WGS sequence"/>
</dbReference>
<sequence length="617" mass="67278">MDETSTELTIETDPQSNLTDLLEAKLPQHAEQVLFRVQDESGSGTWREVSAREFREEVIALARGLIAEGIEPGDRVGLMSRTRYEWAVADFAIFYAGAVTVPIFETSSPSQIAWNMSDSGAKAIIVETSQHLAAVKRAARHEELALRTVWQIHADDQRPESLASLRAAGEGVSEEQVQAARGAAGLEDTATIIYTSGTTGRPKGCALTHGNFVRLSAAVRQNVPEVANERNTTLLFLPLAHVFARFIHVVALDAGITMGHSPDLKYLTQDIASLSPDFLLVVPRVFEKIYNGARSRAHDASAVKGRIFDWAERVGVAWSETVMDGRRPSLALRAQYATADRLVFAQLRRALGGKVKWAVSGGGPLAVRLAHFFHAAHLKILEGYGLTETTAPATVGTVQDFQIGTVGPPLPGTSVRIAADGEVELRGVGIMAHYWRNEKADAESFTEDGWFRTGDLGELTERGMLKITGRKKEVIVTAGGKNVIPATYEDLIRASPLVSQCVVLGDGKPFIAALITLDEETLPKELGRLGLDPDLTAEQAAQTEEVGEAVQRLVDRANESVSRAESVRAFRIIPRDFTEESGHLTPSMKIRRPQVMRDYQDVIEEIYSSPKPTGNDA</sequence>
<dbReference type="Proteomes" id="UP000053171">
    <property type="component" value="Unassembled WGS sequence"/>
</dbReference>
<accession>A0A199NSK6</accession>
<dbReference type="PANTHER" id="PTHR43272">
    <property type="entry name" value="LONG-CHAIN-FATTY-ACID--COA LIGASE"/>
    <property type="match status" value="1"/>
</dbReference>
<evidence type="ECO:0000256" key="4">
    <source>
        <dbReference type="ARBA" id="ARBA00023098"/>
    </source>
</evidence>
<evidence type="ECO:0000256" key="1">
    <source>
        <dbReference type="ARBA" id="ARBA00006432"/>
    </source>
</evidence>
<keyword evidence="4" id="KW-0443">Lipid metabolism</keyword>
<dbReference type="GO" id="GO:0004467">
    <property type="term" value="F:long-chain fatty acid-CoA ligase activity"/>
    <property type="evidence" value="ECO:0007669"/>
    <property type="project" value="TreeGrafter"/>
</dbReference>